<dbReference type="SUPFAM" id="SSF56954">
    <property type="entry name" value="Outer membrane efflux proteins (OEP)"/>
    <property type="match status" value="1"/>
</dbReference>
<evidence type="ECO:0000256" key="3">
    <source>
        <dbReference type="SAM" id="Coils"/>
    </source>
</evidence>
<organism evidence="4 5">
    <name type="scientific">Qipengyuania benthica</name>
    <dbReference type="NCBI Taxonomy" id="3067651"/>
    <lineage>
        <taxon>Bacteria</taxon>
        <taxon>Pseudomonadati</taxon>
        <taxon>Pseudomonadota</taxon>
        <taxon>Alphaproteobacteria</taxon>
        <taxon>Sphingomonadales</taxon>
        <taxon>Erythrobacteraceae</taxon>
        <taxon>Qipengyuania</taxon>
    </lineage>
</organism>
<evidence type="ECO:0000256" key="2">
    <source>
        <dbReference type="RuleBase" id="RU362097"/>
    </source>
</evidence>
<feature type="coiled-coil region" evidence="3">
    <location>
        <begin position="224"/>
        <end position="254"/>
    </location>
</feature>
<comment type="similarity">
    <text evidence="1 2">Belongs to the outer membrane factor (OMF) (TC 1.B.17) family.</text>
</comment>
<dbReference type="EMBL" id="JAVAIL010000003">
    <property type="protein sequence ID" value="MDP4540294.1"/>
    <property type="molecule type" value="Genomic_DNA"/>
</dbReference>
<dbReference type="Pfam" id="PF02321">
    <property type="entry name" value="OEP"/>
    <property type="match status" value="2"/>
</dbReference>
<dbReference type="PANTHER" id="PTHR30203">
    <property type="entry name" value="OUTER MEMBRANE CATION EFFLUX PROTEIN"/>
    <property type="match status" value="1"/>
</dbReference>
<reference evidence="4 5" key="1">
    <citation type="submission" date="2023-08" db="EMBL/GenBank/DDBJ databases">
        <title>genomic of DY56.</title>
        <authorList>
            <person name="Wang Y."/>
        </authorList>
    </citation>
    <scope>NUCLEOTIDE SEQUENCE [LARGE SCALE GENOMIC DNA]</scope>
    <source>
        <strain evidence="4 5">DY56-A-20</strain>
    </source>
</reference>
<keyword evidence="2" id="KW-1134">Transmembrane beta strand</keyword>
<gene>
    <name evidence="4" type="ORF">Q9K01_11715</name>
</gene>
<dbReference type="PANTHER" id="PTHR30203:SF29">
    <property type="entry name" value="PROTEIN CYAE"/>
    <property type="match status" value="1"/>
</dbReference>
<proteinExistence type="inferred from homology"/>
<keyword evidence="3" id="KW-0175">Coiled coil</keyword>
<evidence type="ECO:0000256" key="1">
    <source>
        <dbReference type="ARBA" id="ARBA00007613"/>
    </source>
</evidence>
<evidence type="ECO:0000313" key="5">
    <source>
        <dbReference type="Proteomes" id="UP001235664"/>
    </source>
</evidence>
<name>A0ABT9HBA1_9SPHN</name>
<comment type="caution">
    <text evidence="4">The sequence shown here is derived from an EMBL/GenBank/DDBJ whole genome shotgun (WGS) entry which is preliminary data.</text>
</comment>
<dbReference type="Gene3D" id="1.20.1600.10">
    <property type="entry name" value="Outer membrane efflux proteins (OEP)"/>
    <property type="match status" value="1"/>
</dbReference>
<dbReference type="Proteomes" id="UP001235664">
    <property type="component" value="Unassembled WGS sequence"/>
</dbReference>
<dbReference type="Gene3D" id="2.20.200.10">
    <property type="entry name" value="Outer membrane efflux proteins (OEP)"/>
    <property type="match status" value="1"/>
</dbReference>
<keyword evidence="2" id="KW-0564">Palmitate</keyword>
<keyword evidence="2" id="KW-0449">Lipoprotein</keyword>
<keyword evidence="2" id="KW-0812">Transmembrane</keyword>
<dbReference type="InterPro" id="IPR003423">
    <property type="entry name" value="OMP_efflux"/>
</dbReference>
<dbReference type="NCBIfam" id="TIGR01845">
    <property type="entry name" value="outer_NodT"/>
    <property type="match status" value="1"/>
</dbReference>
<sequence length="487" mass="51249">MCCAASAACASPNLEPPEIARNLPPAFAGGGVSAQPDDDWWNRFGDPRLAALIEEAVSESPQVGQALARVEQARAQGSIQRADQLPQVSAGLNASRAQQTLGGLGPIGAIPGVGGGDGAEAPTSFTTENYDLSVNVSWETDLFGALRARSAAAREEFLASEANLRAARQAVAAQVARSYFALVEARAQVALSEEVVETFGEIARQVGNRADVGIAPPNDKLLAISNLESARAGLQQRREAVERLTRQLELLLRDYPSGTQATTALLPPIPEPPPTGLPVDLLTRRPDVAASMFQLRAAGFRTAAAQRSLLPSLNLTGSAGTASNELGDLLDGDFFVWSIAGRLLQPIFQGGRLRAQVRLAEGQQDEASERFVETLLTALSEVETALAVDDDLAAREAALVAAAEASQQSVDISFNRYRAGIDPFLTVLQSQQGALDARSAVIATRRARLENRVALHLALGGGFGSPAATPQFTGGASTAQVPQDYDQ</sequence>
<dbReference type="InterPro" id="IPR010131">
    <property type="entry name" value="MdtP/NodT-like"/>
</dbReference>
<comment type="subcellular location">
    <subcellularLocation>
        <location evidence="2">Cell membrane</location>
        <topology evidence="2">Lipid-anchor</topology>
    </subcellularLocation>
</comment>
<keyword evidence="2" id="KW-0472">Membrane</keyword>
<keyword evidence="5" id="KW-1185">Reference proteome</keyword>
<protein>
    <submittedName>
        <fullName evidence="4">Efflux transporter outer membrane subunit</fullName>
    </submittedName>
</protein>
<accession>A0ABT9HBA1</accession>
<evidence type="ECO:0000313" key="4">
    <source>
        <dbReference type="EMBL" id="MDP4540294.1"/>
    </source>
</evidence>